<proteinExistence type="predicted"/>
<accession>A0A9J5W7D3</accession>
<evidence type="ECO:0000313" key="1">
    <source>
        <dbReference type="EMBL" id="KAG5571393.1"/>
    </source>
</evidence>
<dbReference type="Proteomes" id="UP000824120">
    <property type="component" value="Chromosome 12"/>
</dbReference>
<evidence type="ECO:0000313" key="2">
    <source>
        <dbReference type="Proteomes" id="UP000824120"/>
    </source>
</evidence>
<reference evidence="1 2" key="1">
    <citation type="submission" date="2020-09" db="EMBL/GenBank/DDBJ databases">
        <title>De no assembly of potato wild relative species, Solanum commersonii.</title>
        <authorList>
            <person name="Cho K."/>
        </authorList>
    </citation>
    <scope>NUCLEOTIDE SEQUENCE [LARGE SCALE GENOMIC DNA]</scope>
    <source>
        <strain evidence="1">LZ3.2</strain>
        <tissue evidence="1">Leaf</tissue>
    </source>
</reference>
<sequence>MCGRRTRIHSLELNPCRPNTIGYQFSSHSFTTTLLSKPKTLRDKNLYQYQFPSIGYEDLSLKTRQERRIFETHVQFLECLKIYAAANHWTQLVGIADTLGDLSIGRFHRLLSLAFSMFDH</sequence>
<keyword evidence="2" id="KW-1185">Reference proteome</keyword>
<gene>
    <name evidence="1" type="ORF">H5410_061159</name>
</gene>
<name>A0A9J5W7D3_SOLCO</name>
<dbReference type="AlphaFoldDB" id="A0A9J5W7D3"/>
<organism evidence="1 2">
    <name type="scientific">Solanum commersonii</name>
    <name type="common">Commerson's wild potato</name>
    <name type="synonym">Commerson's nightshade</name>
    <dbReference type="NCBI Taxonomy" id="4109"/>
    <lineage>
        <taxon>Eukaryota</taxon>
        <taxon>Viridiplantae</taxon>
        <taxon>Streptophyta</taxon>
        <taxon>Embryophyta</taxon>
        <taxon>Tracheophyta</taxon>
        <taxon>Spermatophyta</taxon>
        <taxon>Magnoliopsida</taxon>
        <taxon>eudicotyledons</taxon>
        <taxon>Gunneridae</taxon>
        <taxon>Pentapetalae</taxon>
        <taxon>asterids</taxon>
        <taxon>lamiids</taxon>
        <taxon>Solanales</taxon>
        <taxon>Solanaceae</taxon>
        <taxon>Solanoideae</taxon>
        <taxon>Solaneae</taxon>
        <taxon>Solanum</taxon>
    </lineage>
</organism>
<comment type="caution">
    <text evidence="1">The sequence shown here is derived from an EMBL/GenBank/DDBJ whole genome shotgun (WGS) entry which is preliminary data.</text>
</comment>
<dbReference type="EMBL" id="JACXVP010000012">
    <property type="protein sequence ID" value="KAG5571393.1"/>
    <property type="molecule type" value="Genomic_DNA"/>
</dbReference>
<protein>
    <submittedName>
        <fullName evidence="1">Uncharacterized protein</fullName>
    </submittedName>
</protein>